<reference evidence="2 3" key="1">
    <citation type="submission" date="2014-02" db="EMBL/GenBank/DDBJ databases">
        <title>Transposable element dynamics among asymbiotic and ectomycorrhizal Amanita fungi.</title>
        <authorList>
            <consortium name="DOE Joint Genome Institute"/>
            <person name="Hess J."/>
            <person name="Skrede I."/>
            <person name="Wolfe B."/>
            <person name="LaButti K."/>
            <person name="Ohm R.A."/>
            <person name="Grigoriev I.V."/>
            <person name="Pringle A."/>
        </authorList>
    </citation>
    <scope>NUCLEOTIDE SEQUENCE [LARGE SCALE GENOMIC DNA]</scope>
    <source>
        <strain evidence="2 3">SKay4041</strain>
    </source>
</reference>
<gene>
    <name evidence="2" type="ORF">AMATHDRAFT_83943</name>
</gene>
<feature type="compositionally biased region" description="Polar residues" evidence="1">
    <location>
        <begin position="437"/>
        <end position="446"/>
    </location>
</feature>
<feature type="region of interest" description="Disordered" evidence="1">
    <location>
        <begin position="1"/>
        <end position="24"/>
    </location>
</feature>
<name>A0A2A9NQL3_9AGAR</name>
<dbReference type="InterPro" id="IPR013927">
    <property type="entry name" value="TF_Opi1_Ccg-8"/>
</dbReference>
<feature type="region of interest" description="Disordered" evidence="1">
    <location>
        <begin position="580"/>
        <end position="632"/>
    </location>
</feature>
<feature type="compositionally biased region" description="Polar residues" evidence="1">
    <location>
        <begin position="177"/>
        <end position="198"/>
    </location>
</feature>
<feature type="region of interest" description="Disordered" evidence="1">
    <location>
        <begin position="431"/>
        <end position="525"/>
    </location>
</feature>
<feature type="compositionally biased region" description="Pro residues" evidence="1">
    <location>
        <begin position="1"/>
        <end position="10"/>
    </location>
</feature>
<dbReference type="PANTHER" id="PTHR38406">
    <property type="entry name" value="TRANSCRIPTIONAL REPRESSOR OPI1"/>
    <property type="match status" value="1"/>
</dbReference>
<keyword evidence="3" id="KW-1185">Reference proteome</keyword>
<dbReference type="AlphaFoldDB" id="A0A2A9NQL3"/>
<dbReference type="GO" id="GO:0006357">
    <property type="term" value="P:regulation of transcription by RNA polymerase II"/>
    <property type="evidence" value="ECO:0007669"/>
    <property type="project" value="TreeGrafter"/>
</dbReference>
<protein>
    <recommendedName>
        <fullName evidence="4">Opi1-domain-containing protein</fullName>
    </recommendedName>
</protein>
<evidence type="ECO:0008006" key="4">
    <source>
        <dbReference type="Google" id="ProtNLM"/>
    </source>
</evidence>
<organism evidence="2 3">
    <name type="scientific">Amanita thiersii Skay4041</name>
    <dbReference type="NCBI Taxonomy" id="703135"/>
    <lineage>
        <taxon>Eukaryota</taxon>
        <taxon>Fungi</taxon>
        <taxon>Dikarya</taxon>
        <taxon>Basidiomycota</taxon>
        <taxon>Agaricomycotina</taxon>
        <taxon>Agaricomycetes</taxon>
        <taxon>Agaricomycetidae</taxon>
        <taxon>Agaricales</taxon>
        <taxon>Pluteineae</taxon>
        <taxon>Amanitaceae</taxon>
        <taxon>Amanita</taxon>
    </lineage>
</organism>
<proteinExistence type="predicted"/>
<dbReference type="EMBL" id="KZ301974">
    <property type="protein sequence ID" value="PFH53265.1"/>
    <property type="molecule type" value="Genomic_DNA"/>
</dbReference>
<feature type="region of interest" description="Disordered" evidence="1">
    <location>
        <begin position="177"/>
        <end position="300"/>
    </location>
</feature>
<evidence type="ECO:0000313" key="2">
    <source>
        <dbReference type="EMBL" id="PFH53265.1"/>
    </source>
</evidence>
<dbReference type="GO" id="GO:0030968">
    <property type="term" value="P:endoplasmic reticulum unfolded protein response"/>
    <property type="evidence" value="ECO:0007669"/>
    <property type="project" value="TreeGrafter"/>
</dbReference>
<dbReference type="Proteomes" id="UP000242287">
    <property type="component" value="Unassembled WGS sequence"/>
</dbReference>
<evidence type="ECO:0000313" key="3">
    <source>
        <dbReference type="Proteomes" id="UP000242287"/>
    </source>
</evidence>
<dbReference type="GO" id="GO:0008654">
    <property type="term" value="P:phospholipid biosynthetic process"/>
    <property type="evidence" value="ECO:0007669"/>
    <property type="project" value="TreeGrafter"/>
</dbReference>
<feature type="compositionally biased region" description="Polar residues" evidence="1">
    <location>
        <begin position="589"/>
        <end position="602"/>
    </location>
</feature>
<feature type="region of interest" description="Disordered" evidence="1">
    <location>
        <begin position="43"/>
        <end position="101"/>
    </location>
</feature>
<dbReference type="GO" id="GO:0005634">
    <property type="term" value="C:nucleus"/>
    <property type="evidence" value="ECO:0007669"/>
    <property type="project" value="TreeGrafter"/>
</dbReference>
<dbReference type="PANTHER" id="PTHR38406:SF1">
    <property type="entry name" value="TRANSCRIPTIONAL REPRESSOR OPI1"/>
    <property type="match status" value="1"/>
</dbReference>
<dbReference type="GO" id="GO:0003714">
    <property type="term" value="F:transcription corepressor activity"/>
    <property type="evidence" value="ECO:0007669"/>
    <property type="project" value="InterPro"/>
</dbReference>
<feature type="compositionally biased region" description="Polar residues" evidence="1">
    <location>
        <begin position="264"/>
        <end position="293"/>
    </location>
</feature>
<feature type="compositionally biased region" description="Low complexity" evidence="1">
    <location>
        <begin position="52"/>
        <end position="85"/>
    </location>
</feature>
<sequence length="742" mass="79281">MTNPLPPPPSSSSSSSIHTLIDQEDENVRIAVSALGDMRNATSRYANSDSVRSPLSPSSPSPSASPSLPLSPSPRNSASSLSPSPITDNPHAPVSSSPTNSLVHRVSHLPLVNSVLRTYEQGKASSRVVKYGAEMMESSVRSISRPVIDRLPVNVNQLDEFACRQLDRLDRYRRMSNTDTAGVSPPSASATTMQSPQDSGRPKPPTKTFDGSVLEEPWEQDVHMSSDSHSQMAYDQRDWDPTDEGSTTIPRWLEATTYRAPPDSRSSTPTQLGDEVPNSQKARASESPRMQNRNPERQVAQRSRWQAVLLEAGGLSAALSDENMRRLKYCLHCLQYATSQIDAQILILRDFIAGLQPLPPPTSPALDPSPSRQPVSQAHMRTLTDVRRDLVQTIRQVVDVVSKYAGGALPEPARTRVRGFILKLPHRWASKAGVPPSNLNGTSATTHPDLGERETVNAAASGTGAVRRANRRAPYRERGAGSEANGSRSTTSSRAPSPASPRVPRGSMGHIDTAQGAGGEPAEGSVSAGTAVVAAQRILTLATESLDMMRGVTGVMRDSLDRADAWVNRLRTIGIQRNGSAENPLAMDSNPSNADSALNPSRSYRHQRRRSGSSNLTVDDDRESYFRGDTGLASPTSIAGSVSGSSTAYSLSYVTGGNSSVPSTPSVGTYTPSTIGTQSPGGGFILPLLPLGAMNLGPGTSKARLSITKTGDKFDTVGEEKMKVIQGLGLEDVRGEKMDVDA</sequence>
<feature type="compositionally biased region" description="Low complexity" evidence="1">
    <location>
        <begin position="486"/>
        <end position="507"/>
    </location>
</feature>
<dbReference type="OrthoDB" id="2441642at2759"/>
<dbReference type="Pfam" id="PF08618">
    <property type="entry name" value="Opi1"/>
    <property type="match status" value="1"/>
</dbReference>
<dbReference type="GO" id="GO:0005783">
    <property type="term" value="C:endoplasmic reticulum"/>
    <property type="evidence" value="ECO:0007669"/>
    <property type="project" value="TreeGrafter"/>
</dbReference>
<accession>A0A2A9NQL3</accession>
<dbReference type="STRING" id="703135.A0A2A9NQL3"/>
<evidence type="ECO:0000256" key="1">
    <source>
        <dbReference type="SAM" id="MobiDB-lite"/>
    </source>
</evidence>